<feature type="chain" id="PRO_5003390041" evidence="10">
    <location>
        <begin position="20"/>
        <end position="431"/>
    </location>
</feature>
<evidence type="ECO:0000256" key="3">
    <source>
        <dbReference type="ARBA" id="ARBA00022475"/>
    </source>
</evidence>
<evidence type="ECO:0000256" key="8">
    <source>
        <dbReference type="ARBA" id="ARBA00023288"/>
    </source>
</evidence>
<evidence type="ECO:0000256" key="2">
    <source>
        <dbReference type="ARBA" id="ARBA00004609"/>
    </source>
</evidence>
<dbReference type="Proteomes" id="UP000000702">
    <property type="component" value="Unassembled WGS sequence"/>
</dbReference>
<keyword evidence="4" id="KW-0336">GPI-anchor</keyword>
<proteinExistence type="predicted"/>
<keyword evidence="3" id="KW-1003">Cell membrane</keyword>
<accession>F9WAB6</accession>
<comment type="function">
    <text evidence="1">VSG forms a coat on the surface of the parasite. The trypanosome evades the immune response of the host by expressing a series of antigenically distinct VSGs from an estimated 1000 VSG genes.</text>
</comment>
<comment type="subcellular location">
    <subcellularLocation>
        <location evidence="2">Cell membrane</location>
        <topology evidence="2">Lipid-anchor</topology>
        <topology evidence="2">GPI-anchor</topology>
    </subcellularLocation>
</comment>
<reference evidence="12 13" key="2">
    <citation type="journal article" date="2012" name="Proc. Natl. Acad. Sci. U.S.A.">
        <title>Antigenic diversity is generated by distinct evolutionary mechanisms in African trypanosome species.</title>
        <authorList>
            <person name="Jackson A.P."/>
            <person name="Berry A."/>
            <person name="Aslett M."/>
            <person name="Allison H.C."/>
            <person name="Burton P."/>
            <person name="Vavrova-Anderson J."/>
            <person name="Brown R."/>
            <person name="Browne H."/>
            <person name="Corton N."/>
            <person name="Hauser H."/>
            <person name="Gamble J."/>
            <person name="Gilderthorp R."/>
            <person name="Marcello L."/>
            <person name="McQuillan J."/>
            <person name="Otto T.D."/>
            <person name="Quail M.A."/>
            <person name="Sanders M.J."/>
            <person name="van Tonder A."/>
            <person name="Ginger M.L."/>
            <person name="Field M.C."/>
            <person name="Barry J.D."/>
            <person name="Hertz-Fowler C."/>
            <person name="Berriman M."/>
        </authorList>
    </citation>
    <scope>NUCLEOTIDE SEQUENCE [LARGE SCALE GENOMIC DNA]</scope>
    <source>
        <strain evidence="12 13">IL3000</strain>
    </source>
</reference>
<dbReference type="VEuPathDB" id="TriTrypDB:TcIL3000_0_05200"/>
<keyword evidence="5 10" id="KW-0732">Signal</keyword>
<dbReference type="GO" id="GO:0005886">
    <property type="term" value="C:plasma membrane"/>
    <property type="evidence" value="ECO:0007669"/>
    <property type="project" value="UniProtKB-SubCell"/>
</dbReference>
<reference evidence="13" key="1">
    <citation type="submission" date="2011-07" db="EMBL/GenBank/DDBJ databases">
        <title>Divergent evolution of antigenic variation in African trypanosomes.</title>
        <authorList>
            <person name="Jackson A.P."/>
            <person name="Berry A."/>
            <person name="Allison H.C."/>
            <person name="Burton P."/>
            <person name="Anderson J."/>
            <person name="Aslett M."/>
            <person name="Brown R."/>
            <person name="Corton N."/>
            <person name="Harris D."/>
            <person name="Hauser H."/>
            <person name="Gamble J."/>
            <person name="Gilderthorp R."/>
            <person name="McQuillan J."/>
            <person name="Quail M.A."/>
            <person name="Sanders M."/>
            <person name="Van Tonder A."/>
            <person name="Ginger M.L."/>
            <person name="Donelson J.E."/>
            <person name="Field M.C."/>
            <person name="Barry J.D."/>
            <person name="Berriman M."/>
            <person name="Hertz-Fowler C."/>
        </authorList>
    </citation>
    <scope>NUCLEOTIDE SEQUENCE [LARGE SCALE GENOMIC DNA]</scope>
    <source>
        <strain evidence="13">IL3000</strain>
    </source>
</reference>
<evidence type="ECO:0000256" key="4">
    <source>
        <dbReference type="ARBA" id="ARBA00022622"/>
    </source>
</evidence>
<dbReference type="EMBL" id="CAEQ01001410">
    <property type="protein sequence ID" value="CCD14177.1"/>
    <property type="molecule type" value="Genomic_DNA"/>
</dbReference>
<evidence type="ECO:0000256" key="7">
    <source>
        <dbReference type="ARBA" id="ARBA00023180"/>
    </source>
</evidence>
<protein>
    <submittedName>
        <fullName evidence="12">Variant surface glycoprotein</fullName>
    </submittedName>
</protein>
<feature type="signal peptide" evidence="10">
    <location>
        <begin position="1"/>
        <end position="19"/>
    </location>
</feature>
<dbReference type="Pfam" id="PF13206">
    <property type="entry name" value="VSG_B"/>
    <property type="match status" value="1"/>
</dbReference>
<dbReference type="GO" id="GO:0098552">
    <property type="term" value="C:side of membrane"/>
    <property type="evidence" value="ECO:0007669"/>
    <property type="project" value="UniProtKB-KW"/>
</dbReference>
<dbReference type="AlphaFoldDB" id="F9WAB6"/>
<feature type="region of interest" description="Disordered" evidence="9">
    <location>
        <begin position="293"/>
        <end position="319"/>
    </location>
</feature>
<keyword evidence="7" id="KW-0325">Glycoprotein</keyword>
<evidence type="ECO:0000256" key="10">
    <source>
        <dbReference type="SAM" id="SignalP"/>
    </source>
</evidence>
<evidence type="ECO:0000259" key="11">
    <source>
        <dbReference type="Pfam" id="PF13206"/>
    </source>
</evidence>
<evidence type="ECO:0000313" key="12">
    <source>
        <dbReference type="EMBL" id="CCD14177.1"/>
    </source>
</evidence>
<keyword evidence="13" id="KW-1185">Reference proteome</keyword>
<evidence type="ECO:0000256" key="1">
    <source>
        <dbReference type="ARBA" id="ARBA00002523"/>
    </source>
</evidence>
<sequence length="431" mass="49013">MLMKFALVVLFFCAGVVCGQHPSAAEFNLFCRILAEANNMMYGPDYVYDENLDREIIKEMTVLYNATTGDMDDFRKTLWDTKDFFEEHPPPTHSESRKRAHREIGNLIKKGEEKIEENKKIAEKVNEKFNEAKLSVAKGLYGEHVTEVPKDDKNLTEILTNTSSIFGHNTSAKDSCGNGGANEAGKTLINDLFCVCAGEGLEAERPCHPKIWPPKSWKDKGQGSWTLIKFGSVGTPTLVPSFNESFQKIEHVCREEMMANDVNSKDMTALLREYVEMIGMGNKKTKKDKKIFGHSERNKGNKGANQVEECTGTGSNDNFDGPEKHNNNICVDYSHNLKDEKTKTYNITWHEKFKNYTKIMQDAKKIEERILKNRAALLLLKSQAWVAYSREKDDETSNLDDMNVSHLFDATQLPPSFPFPFLLFLFLFLIS</sequence>
<evidence type="ECO:0000313" key="13">
    <source>
        <dbReference type="Proteomes" id="UP000000702"/>
    </source>
</evidence>
<comment type="caution">
    <text evidence="12">The sequence shown here is derived from an EMBL/GenBank/DDBJ whole genome shotgun (WGS) entry which is preliminary data.</text>
</comment>
<feature type="domain" description="Trypanosome variant surface glycoprotein B-type N-terminal" evidence="11">
    <location>
        <begin position="83"/>
        <end position="369"/>
    </location>
</feature>
<keyword evidence="8" id="KW-0449">Lipoprotein</keyword>
<evidence type="ECO:0000256" key="9">
    <source>
        <dbReference type="SAM" id="MobiDB-lite"/>
    </source>
</evidence>
<gene>
    <name evidence="12" type="ORF">TCIL3000_0_05200</name>
</gene>
<organism evidence="12 13">
    <name type="scientific">Trypanosoma congolense (strain IL3000)</name>
    <dbReference type="NCBI Taxonomy" id="1068625"/>
    <lineage>
        <taxon>Eukaryota</taxon>
        <taxon>Discoba</taxon>
        <taxon>Euglenozoa</taxon>
        <taxon>Kinetoplastea</taxon>
        <taxon>Metakinetoplastina</taxon>
        <taxon>Trypanosomatida</taxon>
        <taxon>Trypanosomatidae</taxon>
        <taxon>Trypanosoma</taxon>
        <taxon>Nannomonas</taxon>
    </lineage>
</organism>
<evidence type="ECO:0000256" key="5">
    <source>
        <dbReference type="ARBA" id="ARBA00022729"/>
    </source>
</evidence>
<name>F9WAB6_TRYCI</name>
<keyword evidence="6" id="KW-0472">Membrane</keyword>
<dbReference type="InterPro" id="IPR025932">
    <property type="entry name" value="Trypano_VSG_B_N_dom"/>
</dbReference>
<evidence type="ECO:0000256" key="6">
    <source>
        <dbReference type="ARBA" id="ARBA00023136"/>
    </source>
</evidence>